<evidence type="ECO:0000313" key="6">
    <source>
        <dbReference type="Proteomes" id="UP000255295"/>
    </source>
</evidence>
<dbReference type="EMBL" id="UFSZ01000001">
    <property type="protein sequence ID" value="SUV17156.1"/>
    <property type="molecule type" value="Genomic_DNA"/>
</dbReference>
<dbReference type="Pfam" id="PF14478">
    <property type="entry name" value="DUF4430"/>
    <property type="match status" value="1"/>
</dbReference>
<reference evidence="3 5" key="1">
    <citation type="submission" date="2017-03" db="EMBL/GenBank/DDBJ databases">
        <title>The whole genome sequencing and assembly of Lysinibacillus sphaericus DSM 28T strain.</title>
        <authorList>
            <person name="Lee Y.-J."/>
            <person name="Yi H."/>
            <person name="Bahn Y.-S."/>
            <person name="Kim J.F."/>
            <person name="Lee D.-W."/>
        </authorList>
    </citation>
    <scope>NUCLEOTIDE SEQUENCE [LARGE SCALE GENOMIC DNA]</scope>
    <source>
        <strain evidence="3 5">DSM 28</strain>
    </source>
</reference>
<dbReference type="GeneID" id="48276988"/>
<dbReference type="Gene3D" id="2.170.130.30">
    <property type="match status" value="1"/>
</dbReference>
<feature type="signal peptide" evidence="1">
    <location>
        <begin position="1"/>
        <end position="27"/>
    </location>
</feature>
<sequence length="243" mass="25588">MVTFKKWWHIAFAFLLAVSLLSPTASATTVLQPTKQEAQIATFDVQLAVDGLYGSILPATTEIVSTGTTALSLMENTLTANGIPYIVTIHPIYGPYLESVDGRASGSLNGWDGWVYTVNGISPTVGLDAYKLEPDDKVHIYYTTWAKLGTASTVDVGQINPKVTVDLTGDLFLTNASNIANWTINTGTTALTAQSITVNTDQQAVITFSGQAAEGGISITASANALLGGSTSEPLTIDVTPNN</sequence>
<evidence type="ECO:0000313" key="5">
    <source>
        <dbReference type="Proteomes" id="UP000238825"/>
    </source>
</evidence>
<organism evidence="3 5">
    <name type="scientific">Lysinibacillus sphaericus</name>
    <name type="common">Bacillus sphaericus</name>
    <dbReference type="NCBI Taxonomy" id="1421"/>
    <lineage>
        <taxon>Bacteria</taxon>
        <taxon>Bacillati</taxon>
        <taxon>Bacillota</taxon>
        <taxon>Bacilli</taxon>
        <taxon>Bacillales</taxon>
        <taxon>Bacillaceae</taxon>
        <taxon>Lysinibacillus</taxon>
    </lineage>
</organism>
<evidence type="ECO:0000259" key="2">
    <source>
        <dbReference type="Pfam" id="PF14478"/>
    </source>
</evidence>
<evidence type="ECO:0000313" key="4">
    <source>
        <dbReference type="EMBL" id="SUV17156.1"/>
    </source>
</evidence>
<evidence type="ECO:0000256" key="1">
    <source>
        <dbReference type="SAM" id="SignalP"/>
    </source>
</evidence>
<keyword evidence="1" id="KW-0732">Signal</keyword>
<dbReference type="InterPro" id="IPR027954">
    <property type="entry name" value="Transcobalamin-like_C"/>
</dbReference>
<proteinExistence type="predicted"/>
<gene>
    <name evidence="3" type="ORF">LS41612_12335</name>
    <name evidence="4" type="ORF">NCTC10338_02247</name>
</gene>
<dbReference type="EMBL" id="CP019980">
    <property type="protein sequence ID" value="AVK96996.1"/>
    <property type="molecule type" value="Genomic_DNA"/>
</dbReference>
<name>A0A2S0K0Y6_LYSSH</name>
<protein>
    <recommendedName>
        <fullName evidence="2">Transcobalamin-like C-terminal domain-containing protein</fullName>
    </recommendedName>
</protein>
<evidence type="ECO:0000313" key="3">
    <source>
        <dbReference type="EMBL" id="AVK96996.1"/>
    </source>
</evidence>
<dbReference type="RefSeq" id="WP_024361751.1">
    <property type="nucleotide sequence ID" value="NZ_BJNS01000007.1"/>
</dbReference>
<accession>A0A2S0K0Y6</accession>
<dbReference type="AlphaFoldDB" id="A0A2S0K0Y6"/>
<reference evidence="4 6" key="2">
    <citation type="submission" date="2018-06" db="EMBL/GenBank/DDBJ databases">
        <authorList>
            <consortium name="Pathogen Informatics"/>
            <person name="Doyle S."/>
        </authorList>
    </citation>
    <scope>NUCLEOTIDE SEQUENCE [LARGE SCALE GENOMIC DNA]</scope>
    <source>
        <strain evidence="4 6">NCTC10338</strain>
    </source>
</reference>
<feature type="chain" id="PRO_5030054933" description="Transcobalamin-like C-terminal domain-containing protein" evidence="1">
    <location>
        <begin position="28"/>
        <end position="243"/>
    </location>
</feature>
<dbReference type="Proteomes" id="UP000238825">
    <property type="component" value="Chromosome"/>
</dbReference>
<feature type="domain" description="Transcobalamin-like C-terminal" evidence="2">
    <location>
        <begin position="67"/>
        <end position="143"/>
    </location>
</feature>
<dbReference type="Proteomes" id="UP000255295">
    <property type="component" value="Unassembled WGS sequence"/>
</dbReference>